<dbReference type="Proteomes" id="UP000050381">
    <property type="component" value="Unassembled WGS sequence"/>
</dbReference>
<dbReference type="EMBL" id="LJQD01000138">
    <property type="protein sequence ID" value="KPW97998.1"/>
    <property type="molecule type" value="Genomic_DNA"/>
</dbReference>
<evidence type="ECO:0000313" key="3">
    <source>
        <dbReference type="Proteomes" id="UP000050381"/>
    </source>
</evidence>
<organism evidence="2 3">
    <name type="scientific">Pseudomonas syringae pv. castaneae</name>
    <dbReference type="NCBI Taxonomy" id="264450"/>
    <lineage>
        <taxon>Bacteria</taxon>
        <taxon>Pseudomonadati</taxon>
        <taxon>Pseudomonadota</taxon>
        <taxon>Gammaproteobacteria</taxon>
        <taxon>Pseudomonadales</taxon>
        <taxon>Pseudomonadaceae</taxon>
        <taxon>Pseudomonas</taxon>
        <taxon>Pseudomonas syringae</taxon>
    </lineage>
</organism>
<evidence type="ECO:0000256" key="1">
    <source>
        <dbReference type="SAM" id="MobiDB-lite"/>
    </source>
</evidence>
<sequence length="84" mass="9374">MVNIPKPPSRVTGKGTPPRSDDLSTVVGNNTEKPEAKKDVPMNLRVPDEFKRRVDQFALDHRVSVKKVTMQALEEFMNRAGAAQ</sequence>
<name>A0A0N8R6H4_PSESX</name>
<feature type="region of interest" description="Disordered" evidence="1">
    <location>
        <begin position="1"/>
        <end position="37"/>
    </location>
</feature>
<dbReference type="RefSeq" id="WP_003381350.1">
    <property type="nucleotide sequence ID" value="NZ_LIIH01000044.1"/>
</dbReference>
<evidence type="ECO:0000313" key="2">
    <source>
        <dbReference type="EMBL" id="KPW97998.1"/>
    </source>
</evidence>
<protein>
    <submittedName>
        <fullName evidence="2">Uncharacterized protein</fullName>
    </submittedName>
</protein>
<reference evidence="2 3" key="1">
    <citation type="submission" date="2015-09" db="EMBL/GenBank/DDBJ databases">
        <title>Genome announcement of multiple Pseudomonas syringae strains.</title>
        <authorList>
            <person name="Thakur S."/>
            <person name="Wang P.W."/>
            <person name="Gong Y."/>
            <person name="Weir B.S."/>
            <person name="Guttman D.S."/>
        </authorList>
    </citation>
    <scope>NUCLEOTIDE SEQUENCE [LARGE SCALE GENOMIC DNA]</scope>
    <source>
        <strain evidence="2 3">ICMP9419</strain>
    </source>
</reference>
<dbReference type="GO" id="GO:0006355">
    <property type="term" value="P:regulation of DNA-templated transcription"/>
    <property type="evidence" value="ECO:0007669"/>
    <property type="project" value="InterPro"/>
</dbReference>
<dbReference type="SUPFAM" id="SSF47598">
    <property type="entry name" value="Ribbon-helix-helix"/>
    <property type="match status" value="1"/>
</dbReference>
<dbReference type="AlphaFoldDB" id="A0A0N8R6H4"/>
<proteinExistence type="predicted"/>
<comment type="caution">
    <text evidence="2">The sequence shown here is derived from an EMBL/GenBank/DDBJ whole genome shotgun (WGS) entry which is preliminary data.</text>
</comment>
<dbReference type="GeneID" id="39468209"/>
<dbReference type="PATRIC" id="fig|264450.4.peg.4027"/>
<gene>
    <name evidence="2" type="ORF">ALO79_03353</name>
</gene>
<accession>A0A0N8R6H4</accession>
<dbReference type="InterPro" id="IPR010985">
    <property type="entry name" value="Ribbon_hlx_hlx"/>
</dbReference>